<accession>A0A7I8CXD6</accession>
<sequence length="847" mass="95122">MSAELRVIDYMRGLPQSYQHREMYYTQFMERYNSTQLQEVDGVEVEKGLVSDGEKEIIRHLNVQDKFTMSGFRKGFRLAHMISLGQSRSVKRSKVTNLNFEGAGEWTLFASSARALYSSKESTMNLMDEEQKRTIMSKCPTLSGSDAGGVYMAAIHERMSTPTDLRYLFTKMVLYLYDYTLAVVSKDTGMSIAEDVAFDLRANLPEAARLATVIDHDIVIDGDLFTPEQLSLLCLSGLEYPSVWYAGEGNIYNSCCMEKDDLVIVSSGRIEVDQSFLWGSPDRMYNMMWLIAQKLNAVGCLTYALENMRGKCKMMSDIVAKTECREVNAMVPHSYCMSTAFGQIRERQVVTKMPGFFSTSLSLVSDLLYGMCFKAVASCVSETLGAMGKVVSSSTPTTNETINSLMRDYGLQHTESSYNYMLHNFELFTRKPTRWDIGQHMKEYALKLAEDVMMGVDIPIPALLLTIPALTAVNTAFGLSRGWYGQGDILQMTKEERLNNTDALCAVGWMCGLRDVRPQVFRNRLGRKQLLVNSEERKLKAEATTDCRVRDVEFWIDESLGGRVDEIEEAGNNLFRTEFSGTKCAMVWNYEYGMWMEAKVQEYTRLKRASLAGDLTQRERATMSKIGPTPINWGPPPSHNSKLSASLERMRAISRGNAIIPSKEPKYVRVSSDSRPVVSRYVEEGEEKDDYVPYVKPQIEEGKEITFSEIDVPGDGSCGIHAVVKDLSIHGRIAPADAQKATTLFSEDMASKRFHDAAELAAQCQMWGMGMDLIDKESSRVIRYGDPDADYRVTIVRDGNHFKAARIGEPGHEMVVRSVEEQQSPPEEFVASVKSLGSLFGGSPIIQ</sequence>
<dbReference type="EMBL" id="LC553683">
    <property type="protein sequence ID" value="BCH36621.1"/>
    <property type="molecule type" value="Genomic_RNA"/>
</dbReference>
<reference evidence="1" key="1">
    <citation type="submission" date="2020-06" db="EMBL/GenBank/DDBJ databases">
        <title>Discovery of novel viral sequences from mycovirus by FLDS-based high quality screening.</title>
        <authorList>
            <person name="Urayama S."/>
            <person name="Yaguchi T."/>
            <person name="Hagiwara D."/>
            <person name="Chiba Y."/>
        </authorList>
    </citation>
    <scope>NUCLEOTIDE SEQUENCE</scope>
    <source>
        <strain evidence="1">J-YC</strain>
    </source>
</reference>
<proteinExistence type="predicted"/>
<name>A0A7I8CXD6_9VIRU</name>
<organism evidence="1">
    <name type="scientific">Alphachrysovirus aspergilli</name>
    <dbReference type="NCBI Taxonomy" id="607716"/>
    <lineage>
        <taxon>Viruses</taxon>
        <taxon>Riboviria</taxon>
        <taxon>Orthornavirae</taxon>
        <taxon>Duplornaviricota</taxon>
        <taxon>Chrymotiviricetes</taxon>
        <taxon>Ghabrivirales</taxon>
        <taxon>Alphatotivirineae</taxon>
        <taxon>Chrysoviridae</taxon>
        <taxon>Alphachrysovirus</taxon>
    </lineage>
</organism>
<protein>
    <submittedName>
        <fullName evidence="1">Uncharacterized protein</fullName>
    </submittedName>
</protein>
<evidence type="ECO:0000313" key="1">
    <source>
        <dbReference type="EMBL" id="BCH36621.1"/>
    </source>
</evidence>